<dbReference type="InterPro" id="IPR011877">
    <property type="entry name" value="Ribokinase"/>
</dbReference>
<evidence type="ECO:0000256" key="9">
    <source>
        <dbReference type="HAMAP-Rule" id="MF_01987"/>
    </source>
</evidence>
<feature type="binding site" evidence="9">
    <location>
        <position position="135"/>
    </location>
    <ligand>
        <name>substrate</name>
    </ligand>
</feature>
<dbReference type="RefSeq" id="WP_133612258.1">
    <property type="nucleotide sequence ID" value="NZ_SNYW01000006.1"/>
</dbReference>
<dbReference type="Proteomes" id="UP000295783">
    <property type="component" value="Unassembled WGS sequence"/>
</dbReference>
<keyword evidence="3 9" id="KW-0547">Nucleotide-binding</keyword>
<feature type="active site" description="Proton acceptor" evidence="9">
    <location>
        <position position="249"/>
    </location>
</feature>
<dbReference type="SUPFAM" id="SSF53613">
    <property type="entry name" value="Ribokinase-like"/>
    <property type="match status" value="1"/>
</dbReference>
<dbReference type="Gene3D" id="3.40.1190.20">
    <property type="match status" value="1"/>
</dbReference>
<feature type="binding site" evidence="9">
    <location>
        <position position="245"/>
    </location>
    <ligand>
        <name>K(+)</name>
        <dbReference type="ChEBI" id="CHEBI:29103"/>
    </ligand>
</feature>
<dbReference type="OrthoDB" id="9792663at2"/>
<feature type="binding site" evidence="9">
    <location>
        <position position="243"/>
    </location>
    <ligand>
        <name>K(+)</name>
        <dbReference type="ChEBI" id="CHEBI:29103"/>
    </ligand>
</feature>
<comment type="similarity">
    <text evidence="9">Belongs to the carbohydrate kinase PfkB family. Ribokinase subfamily.</text>
</comment>
<evidence type="ECO:0000256" key="1">
    <source>
        <dbReference type="ARBA" id="ARBA00022679"/>
    </source>
</evidence>
<comment type="activity regulation">
    <text evidence="9">Activated by a monovalent cation that binds near, but not in, the active site. The most likely occupant of the site in vivo is potassium. Ion binding induces a conformational change that may alter substrate affinity.</text>
</comment>
<dbReference type="GO" id="GO:0019303">
    <property type="term" value="P:D-ribose catabolic process"/>
    <property type="evidence" value="ECO:0007669"/>
    <property type="project" value="UniProtKB-UniRule"/>
</dbReference>
<comment type="catalytic activity">
    <reaction evidence="9">
        <text>D-ribose + ATP = D-ribose 5-phosphate + ADP + H(+)</text>
        <dbReference type="Rhea" id="RHEA:13697"/>
        <dbReference type="ChEBI" id="CHEBI:15378"/>
        <dbReference type="ChEBI" id="CHEBI:30616"/>
        <dbReference type="ChEBI" id="CHEBI:47013"/>
        <dbReference type="ChEBI" id="CHEBI:78346"/>
        <dbReference type="ChEBI" id="CHEBI:456216"/>
        <dbReference type="EC" id="2.7.1.15"/>
    </reaction>
</comment>
<keyword evidence="7 9" id="KW-0630">Potassium</keyword>
<sequence>MILVFGSLNVDVMIAVKHLPLPGETVLGPGYELTAGGKGANQALAAARAGGKVVMVGSIGGDPLAATAIADLQAAGVDLSRLARVADPTGLAAICVDQAGENHVVVASGANRRTTAAQVPDALLGPDTVLVLQMEVPLAENWALIARAEARGARIILNLAPAGAVTRAALGNVDWLIVNENEAKQVAGHLGLDVPARAHDAAKMLARECDTTVIVTLGAAGAAAFLPGGSGFSVPALPIKPVDTVGAGDSFVGSFAAAIDRGLGLPEALRYAATGGALACLKTGAQPSLPTRAEIEARLPELPAAQAI</sequence>
<dbReference type="PANTHER" id="PTHR10584">
    <property type="entry name" value="SUGAR KINASE"/>
    <property type="match status" value="1"/>
</dbReference>
<dbReference type="InterPro" id="IPR011611">
    <property type="entry name" value="PfkB_dom"/>
</dbReference>
<dbReference type="UniPathway" id="UPA00916">
    <property type="reaction ID" value="UER00889"/>
</dbReference>
<gene>
    <name evidence="9" type="primary">rbsK</name>
    <name evidence="11" type="ORF">A8950_0763</name>
</gene>
<reference evidence="11 12" key="1">
    <citation type="submission" date="2019-03" db="EMBL/GenBank/DDBJ databases">
        <title>Genomic Encyclopedia of Type Strains, Phase III (KMG-III): the genomes of soil and plant-associated and newly described type strains.</title>
        <authorList>
            <person name="Whitman W."/>
        </authorList>
    </citation>
    <scope>NUCLEOTIDE SEQUENCE [LARGE SCALE GENOMIC DNA]</scope>
    <source>
        <strain evidence="11 12">CGMCC 1.7660</strain>
    </source>
</reference>
<keyword evidence="9" id="KW-0963">Cytoplasm</keyword>
<dbReference type="InterPro" id="IPR002139">
    <property type="entry name" value="Ribo/fructo_kinase"/>
</dbReference>
<accession>A0A4R6WRJ4</accession>
<comment type="caution">
    <text evidence="11">The sequence shown here is derived from an EMBL/GenBank/DDBJ whole genome shotgun (WGS) entry which is preliminary data.</text>
</comment>
<evidence type="ECO:0000256" key="5">
    <source>
        <dbReference type="ARBA" id="ARBA00022840"/>
    </source>
</evidence>
<comment type="subcellular location">
    <subcellularLocation>
        <location evidence="9">Cytoplasm</location>
    </subcellularLocation>
</comment>
<dbReference type="EMBL" id="SNYW01000006">
    <property type="protein sequence ID" value="TDQ84215.1"/>
    <property type="molecule type" value="Genomic_DNA"/>
</dbReference>
<name>A0A4R6WRJ4_9PROT</name>
<feature type="binding site" evidence="9">
    <location>
        <position position="288"/>
    </location>
    <ligand>
        <name>K(+)</name>
        <dbReference type="ChEBI" id="CHEBI:29103"/>
    </ligand>
</feature>
<keyword evidence="4 9" id="KW-0418">Kinase</keyword>
<keyword evidence="1 9" id="KW-0808">Transferase</keyword>
<evidence type="ECO:0000256" key="7">
    <source>
        <dbReference type="ARBA" id="ARBA00022958"/>
    </source>
</evidence>
<dbReference type="Pfam" id="PF00294">
    <property type="entry name" value="PfkB"/>
    <property type="match status" value="1"/>
</dbReference>
<feature type="binding site" evidence="9">
    <location>
        <position position="249"/>
    </location>
    <ligand>
        <name>substrate</name>
    </ligand>
</feature>
<feature type="binding site" evidence="9">
    <location>
        <position position="284"/>
    </location>
    <ligand>
        <name>K(+)</name>
        <dbReference type="ChEBI" id="CHEBI:29103"/>
    </ligand>
</feature>
<protein>
    <recommendedName>
        <fullName evidence="9">Ribokinase</fullName>
        <shortName evidence="9">RK</shortName>
        <ecNumber evidence="9">2.7.1.15</ecNumber>
    </recommendedName>
</protein>
<dbReference type="HAMAP" id="MF_01987">
    <property type="entry name" value="Ribokinase"/>
    <property type="match status" value="1"/>
</dbReference>
<keyword evidence="8 9" id="KW-0119">Carbohydrate metabolism</keyword>
<comment type="cofactor">
    <cofactor evidence="9">
        <name>Mg(2+)</name>
        <dbReference type="ChEBI" id="CHEBI:18420"/>
    </cofactor>
    <text evidence="9">Requires a divalent cation, most likely magnesium in vivo, as an electrophilic catalyst to aid phosphoryl group transfer. It is the chelate of the metal and the nucleotide that is the actual substrate.</text>
</comment>
<evidence type="ECO:0000256" key="6">
    <source>
        <dbReference type="ARBA" id="ARBA00022842"/>
    </source>
</evidence>
<dbReference type="GO" id="GO:0005524">
    <property type="term" value="F:ATP binding"/>
    <property type="evidence" value="ECO:0007669"/>
    <property type="project" value="UniProtKB-UniRule"/>
</dbReference>
<comment type="pathway">
    <text evidence="9">Carbohydrate metabolism; D-ribose degradation; D-ribose 5-phosphate from beta-D-ribopyranose: step 2/2.</text>
</comment>
<keyword evidence="6 9" id="KW-0460">Magnesium</keyword>
<evidence type="ECO:0000256" key="3">
    <source>
        <dbReference type="ARBA" id="ARBA00022741"/>
    </source>
</evidence>
<evidence type="ECO:0000313" key="11">
    <source>
        <dbReference type="EMBL" id="TDQ84215.1"/>
    </source>
</evidence>
<organism evidence="11 12">
    <name type="scientific">Dongia mobilis</name>
    <dbReference type="NCBI Taxonomy" id="578943"/>
    <lineage>
        <taxon>Bacteria</taxon>
        <taxon>Pseudomonadati</taxon>
        <taxon>Pseudomonadota</taxon>
        <taxon>Alphaproteobacteria</taxon>
        <taxon>Rhodospirillales</taxon>
        <taxon>Dongiaceae</taxon>
        <taxon>Dongia</taxon>
    </lineage>
</organism>
<feature type="binding site" evidence="9">
    <location>
        <begin position="248"/>
        <end position="249"/>
    </location>
    <ligand>
        <name>ATP</name>
        <dbReference type="ChEBI" id="CHEBI:30616"/>
    </ligand>
</feature>
<evidence type="ECO:0000256" key="8">
    <source>
        <dbReference type="ARBA" id="ARBA00023277"/>
    </source>
</evidence>
<dbReference type="GO" id="GO:0004747">
    <property type="term" value="F:ribokinase activity"/>
    <property type="evidence" value="ECO:0007669"/>
    <property type="project" value="UniProtKB-UniRule"/>
</dbReference>
<feature type="binding site" evidence="9">
    <location>
        <position position="279"/>
    </location>
    <ligand>
        <name>K(+)</name>
        <dbReference type="ChEBI" id="CHEBI:29103"/>
    </ligand>
</feature>
<evidence type="ECO:0000259" key="10">
    <source>
        <dbReference type="Pfam" id="PF00294"/>
    </source>
</evidence>
<keyword evidence="12" id="KW-1185">Reference proteome</keyword>
<proteinExistence type="inferred from homology"/>
<comment type="caution">
    <text evidence="9">Lacks conserved residue(s) required for the propagation of feature annotation.</text>
</comment>
<feature type="binding site" evidence="9">
    <location>
        <position position="282"/>
    </location>
    <ligand>
        <name>K(+)</name>
        <dbReference type="ChEBI" id="CHEBI:29103"/>
    </ligand>
</feature>
<dbReference type="EC" id="2.7.1.15" evidence="9"/>
<keyword evidence="5 9" id="KW-0067">ATP-binding</keyword>
<feature type="binding site" evidence="9">
    <location>
        <position position="179"/>
    </location>
    <ligand>
        <name>ATP</name>
        <dbReference type="ChEBI" id="CHEBI:30616"/>
    </ligand>
</feature>
<keyword evidence="2 9" id="KW-0479">Metal-binding</keyword>
<dbReference type="InterPro" id="IPR029056">
    <property type="entry name" value="Ribokinase-like"/>
</dbReference>
<feature type="binding site" evidence="9">
    <location>
        <begin position="9"/>
        <end position="11"/>
    </location>
    <ligand>
        <name>substrate</name>
    </ligand>
</feature>
<feature type="domain" description="Carbohydrate kinase PfkB" evidence="10">
    <location>
        <begin position="2"/>
        <end position="292"/>
    </location>
</feature>
<comment type="subunit">
    <text evidence="9">Homodimer.</text>
</comment>
<comment type="function">
    <text evidence="9">Catalyzes the phosphorylation of ribose at O-5 in a reaction requiring ATP and magnesium. The resulting D-ribose-5-phosphate can then be used either for sythesis of nucleotides, histidine, and tryptophan, or as a component of the pentose phosphate pathway.</text>
</comment>
<feature type="binding site" evidence="9">
    <location>
        <begin position="216"/>
        <end position="221"/>
    </location>
    <ligand>
        <name>ATP</name>
        <dbReference type="ChEBI" id="CHEBI:30616"/>
    </ligand>
</feature>
<dbReference type="PANTHER" id="PTHR10584:SF166">
    <property type="entry name" value="RIBOKINASE"/>
    <property type="match status" value="1"/>
</dbReference>
<dbReference type="AlphaFoldDB" id="A0A4R6WRJ4"/>
<dbReference type="GO" id="GO:0046872">
    <property type="term" value="F:metal ion binding"/>
    <property type="evidence" value="ECO:0007669"/>
    <property type="project" value="UniProtKB-KW"/>
</dbReference>
<dbReference type="GO" id="GO:0005829">
    <property type="term" value="C:cytosol"/>
    <property type="evidence" value="ECO:0007669"/>
    <property type="project" value="TreeGrafter"/>
</dbReference>
<dbReference type="CDD" id="cd01174">
    <property type="entry name" value="ribokinase"/>
    <property type="match status" value="1"/>
</dbReference>
<evidence type="ECO:0000256" key="2">
    <source>
        <dbReference type="ARBA" id="ARBA00022723"/>
    </source>
</evidence>
<evidence type="ECO:0000313" key="12">
    <source>
        <dbReference type="Proteomes" id="UP000295783"/>
    </source>
</evidence>
<evidence type="ECO:0000256" key="4">
    <source>
        <dbReference type="ARBA" id="ARBA00022777"/>
    </source>
</evidence>
<dbReference type="PRINTS" id="PR00990">
    <property type="entry name" value="RIBOKINASE"/>
</dbReference>
<feature type="binding site" evidence="9">
    <location>
        <begin position="37"/>
        <end position="41"/>
    </location>
    <ligand>
        <name>substrate</name>
    </ligand>
</feature>